<comment type="caution">
    <text evidence="2">The sequence shown here is derived from an EMBL/GenBank/DDBJ whole genome shotgun (WGS) entry which is preliminary data.</text>
</comment>
<dbReference type="AlphaFoldDB" id="A0AAW2I8C5"/>
<name>A0AAW2I8C5_9NEOP</name>
<gene>
    <name evidence="2" type="ORF">PYX00_000276</name>
</gene>
<organism evidence="2">
    <name type="scientific">Menopon gallinae</name>
    <name type="common">poultry shaft louse</name>
    <dbReference type="NCBI Taxonomy" id="328185"/>
    <lineage>
        <taxon>Eukaryota</taxon>
        <taxon>Metazoa</taxon>
        <taxon>Ecdysozoa</taxon>
        <taxon>Arthropoda</taxon>
        <taxon>Hexapoda</taxon>
        <taxon>Insecta</taxon>
        <taxon>Pterygota</taxon>
        <taxon>Neoptera</taxon>
        <taxon>Paraneoptera</taxon>
        <taxon>Psocodea</taxon>
        <taxon>Troctomorpha</taxon>
        <taxon>Phthiraptera</taxon>
        <taxon>Amblycera</taxon>
        <taxon>Menoponidae</taxon>
        <taxon>Menopon</taxon>
    </lineage>
</organism>
<feature type="region of interest" description="Disordered" evidence="1">
    <location>
        <begin position="165"/>
        <end position="187"/>
    </location>
</feature>
<proteinExistence type="predicted"/>
<feature type="compositionally biased region" description="Basic and acidic residues" evidence="1">
    <location>
        <begin position="42"/>
        <end position="53"/>
    </location>
</feature>
<accession>A0AAW2I8C5</accession>
<feature type="region of interest" description="Disordered" evidence="1">
    <location>
        <begin position="28"/>
        <end position="53"/>
    </location>
</feature>
<feature type="compositionally biased region" description="Basic and acidic residues" evidence="1">
    <location>
        <begin position="172"/>
        <end position="187"/>
    </location>
</feature>
<protein>
    <submittedName>
        <fullName evidence="2">Uncharacterized protein</fullName>
    </submittedName>
</protein>
<dbReference type="EMBL" id="JARGDH010000001">
    <property type="protein sequence ID" value="KAL0278459.1"/>
    <property type="molecule type" value="Genomic_DNA"/>
</dbReference>
<evidence type="ECO:0000256" key="1">
    <source>
        <dbReference type="SAM" id="MobiDB-lite"/>
    </source>
</evidence>
<evidence type="ECO:0000313" key="2">
    <source>
        <dbReference type="EMBL" id="KAL0278459.1"/>
    </source>
</evidence>
<reference evidence="2" key="1">
    <citation type="journal article" date="2024" name="Gigascience">
        <title>Chromosome-level genome of the poultry shaft louse Menopon gallinae provides insight into the host-switching and adaptive evolution of parasitic lice.</title>
        <authorList>
            <person name="Xu Y."/>
            <person name="Ma L."/>
            <person name="Liu S."/>
            <person name="Liang Y."/>
            <person name="Liu Q."/>
            <person name="He Z."/>
            <person name="Tian L."/>
            <person name="Duan Y."/>
            <person name="Cai W."/>
            <person name="Li H."/>
            <person name="Song F."/>
        </authorList>
    </citation>
    <scope>NUCLEOTIDE SEQUENCE</scope>
    <source>
        <strain evidence="2">Cailab_2023a</strain>
    </source>
</reference>
<sequence>MAEGGLSPETPVHSRLWTGRVVIPVRSRTSQPFPKEAPCRAQPEEFDRDGNASEKDIFRKDSLYRDYLSGKDSFRDFRNSFNVAATESAIGLSKEQQMRASEFAAAALNYNKDPSRTSDIAGMILQHHQRALGLSIKPAHLGSTASLQHSSGPSHTIDAILGLGARASPPRQVREHSGRNETESSGE</sequence>